<evidence type="ECO:0000313" key="21">
    <source>
        <dbReference type="EMBL" id="QST21671.1"/>
    </source>
</evidence>
<keyword evidence="12 17" id="KW-0520">NAD</keyword>
<reference evidence="21" key="2">
    <citation type="journal article" name="Insects">
        <title>Tracking the Distribution and Burst of Nuclear Mitochondrial DNA Sequences (NUMTs) in Fig Wasp Genomes.</title>
        <authorList>
            <person name="Wang J.X."/>
            <person name="Liu J."/>
            <person name="Miao Y.H."/>
            <person name="Huang D.W."/>
            <person name="Xiao J.H."/>
        </authorList>
    </citation>
    <scope>NUCLEOTIDE SEQUENCE</scope>
</reference>
<feature type="domain" description="NADH dehydrogenase subunit 5 C-terminal" evidence="20">
    <location>
        <begin position="386"/>
        <end position="557"/>
    </location>
</feature>
<keyword evidence="8" id="KW-0999">Mitochondrion inner membrane</keyword>
<feature type="transmembrane region" description="Helical" evidence="17">
    <location>
        <begin position="237"/>
        <end position="258"/>
    </location>
</feature>
<dbReference type="PANTHER" id="PTHR42829">
    <property type="entry name" value="NADH-UBIQUINONE OXIDOREDUCTASE CHAIN 5"/>
    <property type="match status" value="1"/>
</dbReference>
<evidence type="ECO:0000256" key="16">
    <source>
        <dbReference type="ARBA" id="ARBA00049551"/>
    </source>
</evidence>
<evidence type="ECO:0000256" key="2">
    <source>
        <dbReference type="ARBA" id="ARBA00004448"/>
    </source>
</evidence>
<keyword evidence="7 17" id="KW-0812">Transmembrane</keyword>
<feature type="transmembrane region" description="Helical" evidence="17">
    <location>
        <begin position="289"/>
        <end position="311"/>
    </location>
</feature>
<accession>A0A8A1S255</accession>
<feature type="transmembrane region" description="Helical" evidence="17">
    <location>
        <begin position="7"/>
        <end position="28"/>
    </location>
</feature>
<feature type="transmembrane region" description="Helical" evidence="17">
    <location>
        <begin position="149"/>
        <end position="166"/>
    </location>
</feature>
<dbReference type="InterPro" id="IPR001516">
    <property type="entry name" value="Proton_antipo_N"/>
</dbReference>
<keyword evidence="9" id="KW-1278">Translocase</keyword>
<feature type="domain" description="NADH-Ubiquinone oxidoreductase (complex I) chain 5 N-terminal" evidence="19">
    <location>
        <begin position="41"/>
        <end position="88"/>
    </location>
</feature>
<keyword evidence="11 17" id="KW-1133">Transmembrane helix</keyword>
<feature type="transmembrane region" description="Helical" evidence="17">
    <location>
        <begin position="172"/>
        <end position="189"/>
    </location>
</feature>
<evidence type="ECO:0000256" key="10">
    <source>
        <dbReference type="ARBA" id="ARBA00022982"/>
    </source>
</evidence>
<evidence type="ECO:0000256" key="17">
    <source>
        <dbReference type="RuleBase" id="RU003404"/>
    </source>
</evidence>
<evidence type="ECO:0000256" key="14">
    <source>
        <dbReference type="ARBA" id="ARBA00023128"/>
    </source>
</evidence>
<comment type="subcellular location">
    <subcellularLocation>
        <location evidence="2">Mitochondrion inner membrane</location>
        <topology evidence="2">Multi-pass membrane protein</topology>
    </subcellularLocation>
</comment>
<feature type="transmembrane region" description="Helical" evidence="17">
    <location>
        <begin position="540"/>
        <end position="557"/>
    </location>
</feature>
<evidence type="ECO:0000256" key="3">
    <source>
        <dbReference type="ARBA" id="ARBA00012944"/>
    </source>
</evidence>
<reference evidence="21" key="1">
    <citation type="submission" date="2020-08" db="EMBL/GenBank/DDBJ databases">
        <authorList>
            <person name="Xiao J.-H."/>
            <person name="Wang J.-X."/>
            <person name="Huang D.-W."/>
        </authorList>
    </citation>
    <scope>NUCLEOTIDE SEQUENCE</scope>
</reference>
<keyword evidence="13 17" id="KW-0830">Ubiquinone</keyword>
<name>A0A8A1S255_APOBA</name>
<geneLocation type="mitochondrion" evidence="21"/>
<feature type="transmembrane region" description="Helical" evidence="17">
    <location>
        <begin position="87"/>
        <end position="104"/>
    </location>
</feature>
<proteinExistence type="inferred from homology"/>
<feature type="transmembrane region" description="Helical" evidence="17">
    <location>
        <begin position="265"/>
        <end position="283"/>
    </location>
</feature>
<evidence type="ECO:0000259" key="20">
    <source>
        <dbReference type="Pfam" id="PF06455"/>
    </source>
</evidence>
<evidence type="ECO:0000259" key="18">
    <source>
        <dbReference type="Pfam" id="PF00361"/>
    </source>
</evidence>
<dbReference type="EMBL" id="MT906648">
    <property type="protein sequence ID" value="QST21671.1"/>
    <property type="molecule type" value="Genomic_DNA"/>
</dbReference>
<evidence type="ECO:0000256" key="12">
    <source>
        <dbReference type="ARBA" id="ARBA00023027"/>
    </source>
</evidence>
<dbReference type="GO" id="GO:0042773">
    <property type="term" value="P:ATP synthesis coupled electron transport"/>
    <property type="evidence" value="ECO:0007669"/>
    <property type="project" value="InterPro"/>
</dbReference>
<dbReference type="GO" id="GO:0003954">
    <property type="term" value="F:NADH dehydrogenase activity"/>
    <property type="evidence" value="ECO:0007669"/>
    <property type="project" value="TreeGrafter"/>
</dbReference>
<keyword evidence="6" id="KW-0679">Respiratory chain</keyword>
<dbReference type="InterPro" id="IPR001750">
    <property type="entry name" value="ND/Mrp_TM"/>
</dbReference>
<evidence type="ECO:0000256" key="7">
    <source>
        <dbReference type="ARBA" id="ARBA00022692"/>
    </source>
</evidence>
<dbReference type="GO" id="GO:0015990">
    <property type="term" value="P:electron transport coupled proton transport"/>
    <property type="evidence" value="ECO:0007669"/>
    <property type="project" value="TreeGrafter"/>
</dbReference>
<organism evidence="21">
    <name type="scientific">Apocrypta bakeri</name>
    <name type="common">Parasitic fig wasp</name>
    <dbReference type="NCBI Taxonomy" id="490712"/>
    <lineage>
        <taxon>Eukaryota</taxon>
        <taxon>Metazoa</taxon>
        <taxon>Ecdysozoa</taxon>
        <taxon>Arthropoda</taxon>
        <taxon>Hexapoda</taxon>
        <taxon>Insecta</taxon>
        <taxon>Pterygota</taxon>
        <taxon>Neoptera</taxon>
        <taxon>Endopterygota</taxon>
        <taxon>Hymenoptera</taxon>
        <taxon>Apocrita</taxon>
        <taxon>Proctotrupomorpha</taxon>
        <taxon>Chalcidoidea</taxon>
        <taxon>Pteromalidae</taxon>
        <taxon>Sycoryctinae</taxon>
        <taxon>Apocryptini</taxon>
        <taxon>Apocrypta</taxon>
    </lineage>
</organism>
<evidence type="ECO:0000256" key="8">
    <source>
        <dbReference type="ARBA" id="ARBA00022792"/>
    </source>
</evidence>
<feature type="transmembrane region" description="Helical" evidence="17">
    <location>
        <begin position="370"/>
        <end position="394"/>
    </location>
</feature>
<comment type="function">
    <text evidence="17">Core subunit of the mitochondrial membrane respiratory chain NADH dehydrogenase (Complex I) which catalyzes electron transfer from NADH through the respiratory chain, using ubiquinone as an electron acceptor. Essential for the catalytic activity and assembly of complex I.</text>
</comment>
<keyword evidence="14 17" id="KW-0496">Mitochondrion</keyword>
<comment type="function">
    <text evidence="1">Core subunit of the mitochondrial membrane respiratory chain NADH dehydrogenase (Complex I) that is believed to belong to the minimal assembly required for catalysis. Complex I functions in the transfer of electrons from NADH to the respiratory chain. The immediate electron acceptor for the enzyme is believed to be ubiquinone.</text>
</comment>
<dbReference type="Pfam" id="PF06455">
    <property type="entry name" value="NADH5_C"/>
    <property type="match status" value="1"/>
</dbReference>
<evidence type="ECO:0000256" key="11">
    <source>
        <dbReference type="ARBA" id="ARBA00022989"/>
    </source>
</evidence>
<comment type="catalytic activity">
    <reaction evidence="16 17">
        <text>a ubiquinone + NADH + 5 H(+)(in) = a ubiquinol + NAD(+) + 4 H(+)(out)</text>
        <dbReference type="Rhea" id="RHEA:29091"/>
        <dbReference type="Rhea" id="RHEA-COMP:9565"/>
        <dbReference type="Rhea" id="RHEA-COMP:9566"/>
        <dbReference type="ChEBI" id="CHEBI:15378"/>
        <dbReference type="ChEBI" id="CHEBI:16389"/>
        <dbReference type="ChEBI" id="CHEBI:17976"/>
        <dbReference type="ChEBI" id="CHEBI:57540"/>
        <dbReference type="ChEBI" id="CHEBI:57945"/>
        <dbReference type="EC" id="7.1.1.2"/>
    </reaction>
</comment>
<evidence type="ECO:0000259" key="19">
    <source>
        <dbReference type="Pfam" id="PF00662"/>
    </source>
</evidence>
<dbReference type="AlphaFoldDB" id="A0A8A1S255"/>
<feature type="domain" description="NADH:quinone oxidoreductase/Mrp antiporter transmembrane" evidence="18">
    <location>
        <begin position="104"/>
        <end position="383"/>
    </location>
</feature>
<keyword evidence="10" id="KW-0249">Electron transport</keyword>
<evidence type="ECO:0000256" key="5">
    <source>
        <dbReference type="ARBA" id="ARBA00022448"/>
    </source>
</evidence>
<feature type="transmembrane region" description="Helical" evidence="17">
    <location>
        <begin position="110"/>
        <end position="128"/>
    </location>
</feature>
<comment type="similarity">
    <text evidence="17">Belongs to the complex I subunit 5 family.</text>
</comment>
<dbReference type="Pfam" id="PF00662">
    <property type="entry name" value="Proton_antipo_N"/>
    <property type="match status" value="1"/>
</dbReference>
<gene>
    <name evidence="21" type="primary">ND5</name>
</gene>
<evidence type="ECO:0000256" key="9">
    <source>
        <dbReference type="ARBA" id="ARBA00022967"/>
    </source>
</evidence>
<evidence type="ECO:0000256" key="13">
    <source>
        <dbReference type="ARBA" id="ARBA00023075"/>
    </source>
</evidence>
<feature type="transmembrane region" description="Helical" evidence="17">
    <location>
        <begin position="48"/>
        <end position="75"/>
    </location>
</feature>
<dbReference type="Pfam" id="PF00361">
    <property type="entry name" value="Proton_antipo_M"/>
    <property type="match status" value="1"/>
</dbReference>
<dbReference type="InterPro" id="IPR003945">
    <property type="entry name" value="NU5C-like"/>
</dbReference>
<dbReference type="GO" id="GO:0005743">
    <property type="term" value="C:mitochondrial inner membrane"/>
    <property type="evidence" value="ECO:0007669"/>
    <property type="project" value="UniProtKB-SubCell"/>
</dbReference>
<evidence type="ECO:0000256" key="6">
    <source>
        <dbReference type="ARBA" id="ARBA00022660"/>
    </source>
</evidence>
<dbReference type="PRINTS" id="PR01435">
    <property type="entry name" value="NPOXDRDTASE5"/>
</dbReference>
<dbReference type="PRINTS" id="PR01434">
    <property type="entry name" value="NADHDHGNASE5"/>
</dbReference>
<dbReference type="EC" id="7.1.1.2" evidence="3 17"/>
<feature type="transmembrane region" description="Helical" evidence="17">
    <location>
        <begin position="441"/>
        <end position="462"/>
    </location>
</feature>
<dbReference type="InterPro" id="IPR010934">
    <property type="entry name" value="NADH_DH_su5_C"/>
</dbReference>
<evidence type="ECO:0000256" key="15">
    <source>
        <dbReference type="ARBA" id="ARBA00023136"/>
    </source>
</evidence>
<dbReference type="GO" id="GO:0008137">
    <property type="term" value="F:NADH dehydrogenase (ubiquinone) activity"/>
    <property type="evidence" value="ECO:0007669"/>
    <property type="project" value="UniProtKB-EC"/>
</dbReference>
<keyword evidence="5 17" id="KW-0813">Transport</keyword>
<evidence type="ECO:0000256" key="1">
    <source>
        <dbReference type="ARBA" id="ARBA00003257"/>
    </source>
</evidence>
<feature type="transmembrane region" description="Helical" evidence="17">
    <location>
        <begin position="483"/>
        <end position="502"/>
    </location>
</feature>
<evidence type="ECO:0000256" key="4">
    <source>
        <dbReference type="ARBA" id="ARBA00021096"/>
    </source>
</evidence>
<feature type="transmembrane region" description="Helical" evidence="17">
    <location>
        <begin position="332"/>
        <end position="350"/>
    </location>
</feature>
<protein>
    <recommendedName>
        <fullName evidence="4 17">NADH-ubiquinone oxidoreductase chain 5</fullName>
        <ecNumber evidence="3 17">7.1.1.2</ecNumber>
    </recommendedName>
</protein>
<sequence>MILYYLSGFMMFILSLFMFFISLILLINNSSYFMEWNVMILNSVNLNFIMLIDWISILFIFVILLISSMIMLYCCEYMSHDNYKDRFFYLVFLFILSMLLMIISPNMVSILIGWDGLGLISYCLVIYYQNVSSFNSGMLTILLNRIGDVMILLSISMLFISGSWNFTNLNKSSMILLFLIIISAFTKSAQFPFSSWLPAAMAAPTPVSSLVHSSTLVTSGVYLLIRFHYMIFTNEILLNYIIITGLLTMMFAGLSANFEFDVKKIIAYSTLSQLGLMMMIFGFKNWELSYFHLVIHAMFKSMMFMCSGILIHSMLNYQDIRYMGEMKFYNPMTLSMLLISNLSLCGMPFMSGFYSKDQILENMFLMFNNYLIYLLLLFSTGLTVAYSIRMMMYLMSNKISLVPMNSIKDFELMNYPMMILMILSIIFGSCLNWILFSNIEVIFLLFSEKISIIIICFISLFLGKLNYKTVKISLFYFLKTYFGKMWFMYNFIPLVIINPFIMSKNYSNNFDKGWSEIFFKYSINLFLINLNKFNWFNNNIMFMMLSLSMFMLLILMLL</sequence>
<dbReference type="PANTHER" id="PTHR42829:SF2">
    <property type="entry name" value="NADH-UBIQUINONE OXIDOREDUCTASE CHAIN 5"/>
    <property type="match status" value="1"/>
</dbReference>
<keyword evidence="15 17" id="KW-0472">Membrane</keyword>
<feature type="transmembrane region" description="Helical" evidence="17">
    <location>
        <begin position="415"/>
        <end position="435"/>
    </location>
</feature>
<feature type="transmembrane region" description="Helical" evidence="17">
    <location>
        <begin position="210"/>
        <end position="231"/>
    </location>
</feature>